<dbReference type="EMBL" id="WEIA01000002">
    <property type="protein sequence ID" value="NLR20419.1"/>
    <property type="molecule type" value="Genomic_DNA"/>
</dbReference>
<evidence type="ECO:0000313" key="4">
    <source>
        <dbReference type="Proteomes" id="UP000646877"/>
    </source>
</evidence>
<dbReference type="NCBIfam" id="NF002449">
    <property type="entry name" value="PRK01617.1"/>
    <property type="match status" value="1"/>
</dbReference>
<dbReference type="SUPFAM" id="SSF54427">
    <property type="entry name" value="NTF2-like"/>
    <property type="match status" value="1"/>
</dbReference>
<dbReference type="InterPro" id="IPR032710">
    <property type="entry name" value="NTF2-like_dom_sf"/>
</dbReference>
<dbReference type="EMBL" id="CP137578">
    <property type="protein sequence ID" value="WOX30092.1"/>
    <property type="molecule type" value="Genomic_DNA"/>
</dbReference>
<protein>
    <submittedName>
        <fullName evidence="2">YchJ family protein</fullName>
    </submittedName>
</protein>
<dbReference type="PANTHER" id="PTHR33747:SF1">
    <property type="entry name" value="ADENYLATE CYCLASE-ASSOCIATED CAP C-TERMINAL DOMAIN-CONTAINING PROTEIN"/>
    <property type="match status" value="1"/>
</dbReference>
<dbReference type="Pfam" id="PF02810">
    <property type="entry name" value="SEC-C"/>
    <property type="match status" value="1"/>
</dbReference>
<dbReference type="Proteomes" id="UP001304419">
    <property type="component" value="Chromosome 1"/>
</dbReference>
<reference evidence="2" key="1">
    <citation type="submission" date="2019-10" db="EMBL/GenBank/DDBJ databases">
        <authorList>
            <person name="Paulsen S."/>
        </authorList>
    </citation>
    <scope>NUCLEOTIDE SEQUENCE</scope>
    <source>
        <strain evidence="2">LMG 19692</strain>
    </source>
</reference>
<evidence type="ECO:0000313" key="2">
    <source>
        <dbReference type="EMBL" id="NLR20419.1"/>
    </source>
</evidence>
<dbReference type="InterPro" id="IPR004027">
    <property type="entry name" value="SEC_C_motif"/>
</dbReference>
<gene>
    <name evidence="2" type="ORF">F9Y85_03625</name>
    <name evidence="3" type="ORF">R5H13_07440</name>
</gene>
<dbReference type="SUPFAM" id="SSF103642">
    <property type="entry name" value="Sec-C motif"/>
    <property type="match status" value="1"/>
</dbReference>
<dbReference type="RefSeq" id="WP_130126520.1">
    <property type="nucleotide sequence ID" value="NZ_CBCSDF010000002.1"/>
</dbReference>
<dbReference type="PANTHER" id="PTHR33747">
    <property type="entry name" value="UPF0225 PROTEIN SCO1677"/>
    <property type="match status" value="1"/>
</dbReference>
<name>A0A8I2KKE2_9GAMM</name>
<feature type="domain" description="YchJ-like middle NTF2-like" evidence="1">
    <location>
        <begin position="28"/>
        <end position="123"/>
    </location>
</feature>
<proteinExistence type="predicted"/>
<evidence type="ECO:0000313" key="3">
    <source>
        <dbReference type="EMBL" id="WOX30092.1"/>
    </source>
</evidence>
<sequence>MSCYCNSSLPYSQCCEPYLKGQKFAERPQILMRSRYTAYCLKDAKYIHDTYAQAKQAQNSVDDIAAFANYARFIKLEVLEELAEATQGIVEFKAHYIAENTHYILHERSNFITEAGRWYYLDGELYDTPTTKVGRNDLCPCGSDKKYKKCHGT</sequence>
<dbReference type="InterPro" id="IPR048469">
    <property type="entry name" value="YchJ-like_M"/>
</dbReference>
<evidence type="ECO:0000259" key="1">
    <source>
        <dbReference type="Pfam" id="PF17775"/>
    </source>
</evidence>
<dbReference type="Proteomes" id="UP000646877">
    <property type="component" value="Unassembled WGS sequence"/>
</dbReference>
<dbReference type="Gene3D" id="3.10.450.50">
    <property type="match status" value="1"/>
</dbReference>
<evidence type="ECO:0000313" key="5">
    <source>
        <dbReference type="Proteomes" id="UP001304419"/>
    </source>
</evidence>
<organism evidence="2 4">
    <name type="scientific">Pseudoalteromonas maricaloris</name>
    <dbReference type="NCBI Taxonomy" id="184924"/>
    <lineage>
        <taxon>Bacteria</taxon>
        <taxon>Pseudomonadati</taxon>
        <taxon>Pseudomonadota</taxon>
        <taxon>Gammaproteobacteria</taxon>
        <taxon>Alteromonadales</taxon>
        <taxon>Pseudoalteromonadaceae</taxon>
        <taxon>Pseudoalteromonas</taxon>
    </lineage>
</organism>
<dbReference type="AlphaFoldDB" id="A0A8I2KKE2"/>
<keyword evidence="5" id="KW-1185">Reference proteome</keyword>
<reference evidence="3 5" key="2">
    <citation type="submission" date="2023-10" db="EMBL/GenBank/DDBJ databases">
        <title>To unveil natural product biosynthetic capacity in Pseudoalteromonas.</title>
        <authorList>
            <person name="Wang J."/>
        </authorList>
    </citation>
    <scope>NUCLEOTIDE SEQUENCE [LARGE SCALE GENOMIC DNA]</scope>
    <source>
        <strain evidence="3 5">DSM 15914</strain>
    </source>
</reference>
<accession>A0A8I2KKE2</accession>
<dbReference type="Pfam" id="PF17775">
    <property type="entry name" value="YchJ_M-like"/>
    <property type="match status" value="1"/>
</dbReference>